<evidence type="ECO:0000313" key="2">
    <source>
        <dbReference type="EMBL" id="ORY81823.1"/>
    </source>
</evidence>
<dbReference type="Proteomes" id="UP000193467">
    <property type="component" value="Unassembled WGS sequence"/>
</dbReference>
<accession>A0A1Y2FD26</accession>
<evidence type="ECO:0000256" key="1">
    <source>
        <dbReference type="SAM" id="MobiDB-lite"/>
    </source>
</evidence>
<reference evidence="2 3" key="1">
    <citation type="submission" date="2016-07" db="EMBL/GenBank/DDBJ databases">
        <title>Pervasive Adenine N6-methylation of Active Genes in Fungi.</title>
        <authorList>
            <consortium name="DOE Joint Genome Institute"/>
            <person name="Mondo S.J."/>
            <person name="Dannebaum R.O."/>
            <person name="Kuo R.C."/>
            <person name="Labutti K."/>
            <person name="Haridas S."/>
            <person name="Kuo A."/>
            <person name="Salamov A."/>
            <person name="Ahrendt S.R."/>
            <person name="Lipzen A."/>
            <person name="Sullivan W."/>
            <person name="Andreopoulos W.B."/>
            <person name="Clum A."/>
            <person name="Lindquist E."/>
            <person name="Daum C."/>
            <person name="Ramamoorthy G.K."/>
            <person name="Gryganskyi A."/>
            <person name="Culley D."/>
            <person name="Magnuson J.K."/>
            <person name="James T.Y."/>
            <person name="O'Malley M.A."/>
            <person name="Stajich J.E."/>
            <person name="Spatafora J.W."/>
            <person name="Visel A."/>
            <person name="Grigoriev I.V."/>
        </authorList>
    </citation>
    <scope>NUCLEOTIDE SEQUENCE [LARGE SCALE GENOMIC DNA]</scope>
    <source>
        <strain evidence="2 3">62-1032</strain>
    </source>
</reference>
<comment type="caution">
    <text evidence="2">The sequence shown here is derived from an EMBL/GenBank/DDBJ whole genome shotgun (WGS) entry which is preliminary data.</text>
</comment>
<gene>
    <name evidence="2" type="ORF">BCR35DRAFT_85742</name>
</gene>
<organism evidence="2 3">
    <name type="scientific">Leucosporidium creatinivorum</name>
    <dbReference type="NCBI Taxonomy" id="106004"/>
    <lineage>
        <taxon>Eukaryota</taxon>
        <taxon>Fungi</taxon>
        <taxon>Dikarya</taxon>
        <taxon>Basidiomycota</taxon>
        <taxon>Pucciniomycotina</taxon>
        <taxon>Microbotryomycetes</taxon>
        <taxon>Leucosporidiales</taxon>
        <taxon>Leucosporidium</taxon>
    </lineage>
</organism>
<name>A0A1Y2FD26_9BASI</name>
<feature type="region of interest" description="Disordered" evidence="1">
    <location>
        <begin position="1"/>
        <end position="22"/>
    </location>
</feature>
<keyword evidence="3" id="KW-1185">Reference proteome</keyword>
<sequence>MAGSLAEPSPATTLSPPNPSPSLSLAQNLMDRLPLELKMVVVEDCFVEGGKPLLLRLMGMSKELNSSADLSSTSSEPLAAESLALESDKTFDLFTSHSREHGHLIKSVRLQRAPHGKWQYQRDISNIRWEGFKDSLPHLTSLQRLDISEFTSLTGARPNIDGDDYLLRAAPTFSNTLTSLRLSNGVERFYMYPSRLAELLNTLPLLTFLDLDDVATSHWTSRPQ</sequence>
<dbReference type="EMBL" id="MCGR01000022">
    <property type="protein sequence ID" value="ORY81823.1"/>
    <property type="molecule type" value="Genomic_DNA"/>
</dbReference>
<feature type="compositionally biased region" description="Low complexity" evidence="1">
    <location>
        <begin position="8"/>
        <end position="22"/>
    </location>
</feature>
<protein>
    <submittedName>
        <fullName evidence="2">Uncharacterized protein</fullName>
    </submittedName>
</protein>
<dbReference type="AlphaFoldDB" id="A0A1Y2FD26"/>
<proteinExistence type="predicted"/>
<dbReference type="SUPFAM" id="SSF52047">
    <property type="entry name" value="RNI-like"/>
    <property type="match status" value="1"/>
</dbReference>
<dbReference type="InParanoid" id="A0A1Y2FD26"/>
<evidence type="ECO:0000313" key="3">
    <source>
        <dbReference type="Proteomes" id="UP000193467"/>
    </source>
</evidence>